<reference evidence="1 2" key="1">
    <citation type="journal article" date="2019" name="Commun. Biol.">
        <title>The bagworm genome reveals a unique fibroin gene that provides high tensile strength.</title>
        <authorList>
            <person name="Kono N."/>
            <person name="Nakamura H."/>
            <person name="Ohtoshi R."/>
            <person name="Tomita M."/>
            <person name="Numata K."/>
            <person name="Arakawa K."/>
        </authorList>
    </citation>
    <scope>NUCLEOTIDE SEQUENCE [LARGE SCALE GENOMIC DNA]</scope>
</reference>
<gene>
    <name evidence="1" type="ORF">EVAR_92272_1</name>
</gene>
<dbReference type="AlphaFoldDB" id="A0A4C1TNJ2"/>
<comment type="caution">
    <text evidence="1">The sequence shown here is derived from an EMBL/GenBank/DDBJ whole genome shotgun (WGS) entry which is preliminary data.</text>
</comment>
<evidence type="ECO:0000313" key="1">
    <source>
        <dbReference type="EMBL" id="GBP15277.1"/>
    </source>
</evidence>
<accession>A0A4C1TNJ2</accession>
<keyword evidence="2" id="KW-1185">Reference proteome</keyword>
<name>A0A4C1TNJ2_EUMVA</name>
<dbReference type="Proteomes" id="UP000299102">
    <property type="component" value="Unassembled WGS sequence"/>
</dbReference>
<protein>
    <submittedName>
        <fullName evidence="1">Uncharacterized protein</fullName>
    </submittedName>
</protein>
<organism evidence="1 2">
    <name type="scientific">Eumeta variegata</name>
    <name type="common">Bagworm moth</name>
    <name type="synonym">Eumeta japonica</name>
    <dbReference type="NCBI Taxonomy" id="151549"/>
    <lineage>
        <taxon>Eukaryota</taxon>
        <taxon>Metazoa</taxon>
        <taxon>Ecdysozoa</taxon>
        <taxon>Arthropoda</taxon>
        <taxon>Hexapoda</taxon>
        <taxon>Insecta</taxon>
        <taxon>Pterygota</taxon>
        <taxon>Neoptera</taxon>
        <taxon>Endopterygota</taxon>
        <taxon>Lepidoptera</taxon>
        <taxon>Glossata</taxon>
        <taxon>Ditrysia</taxon>
        <taxon>Tineoidea</taxon>
        <taxon>Psychidae</taxon>
        <taxon>Oiketicinae</taxon>
        <taxon>Eumeta</taxon>
    </lineage>
</organism>
<sequence>MELMWQIHVVVNLAAAMKIGWLNRYKNFTTSYPSVAQWMSEVAENAAPSTHRQIETRSTTILPGAI</sequence>
<evidence type="ECO:0000313" key="2">
    <source>
        <dbReference type="Proteomes" id="UP000299102"/>
    </source>
</evidence>
<dbReference type="EMBL" id="BGZK01000070">
    <property type="protein sequence ID" value="GBP15277.1"/>
    <property type="molecule type" value="Genomic_DNA"/>
</dbReference>
<proteinExistence type="predicted"/>